<dbReference type="KEGG" id="ypy:YPK_3493"/>
<dbReference type="EMBL" id="CP000950">
    <property type="protein sequence ID" value="ACA69760.1"/>
    <property type="molecule type" value="Genomic_DNA"/>
</dbReference>
<gene>
    <name evidence="2" type="ordered locus">YPK_3493</name>
</gene>
<proteinExistence type="predicted"/>
<name>A0A0H3B6Z2_YERPY</name>
<reference evidence="2" key="1">
    <citation type="submission" date="2008-02" db="EMBL/GenBank/DDBJ databases">
        <title>Complete sequence of Yersinia pseudotuberculosis YPIII.</title>
        <authorList>
            <consortium name="US DOE Joint Genome Institute"/>
            <person name="Challacombe J.F."/>
            <person name="Bruce D."/>
            <person name="Detter J.C."/>
            <person name="Green L."/>
            <person name="Land M."/>
            <person name="Munk C."/>
            <person name="Lindler L.E."/>
            <person name="Nikolich M.P."/>
            <person name="Brettin T."/>
        </authorList>
    </citation>
    <scope>NUCLEOTIDE SEQUENCE</scope>
    <source>
        <strain evidence="2">YPIII</strain>
    </source>
</reference>
<dbReference type="AlphaFoldDB" id="A0A0H3B6Z2"/>
<feature type="compositionally biased region" description="Polar residues" evidence="1">
    <location>
        <begin position="1"/>
        <end position="13"/>
    </location>
</feature>
<feature type="region of interest" description="Disordered" evidence="1">
    <location>
        <begin position="1"/>
        <end position="20"/>
    </location>
</feature>
<protein>
    <submittedName>
        <fullName evidence="2">Uncharacterized protein</fullName>
    </submittedName>
</protein>
<organism evidence="2">
    <name type="scientific">Yersinia pseudotuberculosis serotype O:3 (strain YPIII)</name>
    <dbReference type="NCBI Taxonomy" id="502800"/>
    <lineage>
        <taxon>Bacteria</taxon>
        <taxon>Pseudomonadati</taxon>
        <taxon>Pseudomonadota</taxon>
        <taxon>Gammaproteobacteria</taxon>
        <taxon>Enterobacterales</taxon>
        <taxon>Yersiniaceae</taxon>
        <taxon>Yersinia</taxon>
    </lineage>
</organism>
<sequence>MNIASVSVTSNDEGYSKKLRLSPRVVTTTKDVIDE</sequence>
<accession>A0A0H3B6Z2</accession>
<evidence type="ECO:0000256" key="1">
    <source>
        <dbReference type="SAM" id="MobiDB-lite"/>
    </source>
</evidence>
<evidence type="ECO:0000313" key="2">
    <source>
        <dbReference type="EMBL" id="ACA69760.1"/>
    </source>
</evidence>